<evidence type="ECO:0000313" key="3">
    <source>
        <dbReference type="Proteomes" id="UP000744980"/>
    </source>
</evidence>
<dbReference type="InterPro" id="IPR039538">
    <property type="entry name" value="BetI_C"/>
</dbReference>
<dbReference type="Proteomes" id="UP000744980">
    <property type="component" value="Unassembled WGS sequence"/>
</dbReference>
<accession>A0AAW4FJ61</accession>
<reference evidence="2 3" key="1">
    <citation type="submission" date="2020-01" db="EMBL/GenBank/DDBJ databases">
        <title>Draft genome assembly of Ensifer adhaerens T173.</title>
        <authorList>
            <person name="Craig J.E."/>
            <person name="Stinchcombe J.R."/>
        </authorList>
    </citation>
    <scope>NUCLEOTIDE SEQUENCE [LARGE SCALE GENOMIC DNA]</scope>
    <source>
        <strain evidence="2 3">T173</strain>
    </source>
</reference>
<dbReference type="Pfam" id="PF13977">
    <property type="entry name" value="TetR_C_6"/>
    <property type="match status" value="1"/>
</dbReference>
<protein>
    <recommendedName>
        <fullName evidence="1">BetI-type transcriptional repressor C-terminal domain-containing protein</fullName>
    </recommendedName>
</protein>
<dbReference type="InterPro" id="IPR036271">
    <property type="entry name" value="Tet_transcr_reg_TetR-rel_C_sf"/>
</dbReference>
<dbReference type="AlphaFoldDB" id="A0AAW4FJ61"/>
<evidence type="ECO:0000313" key="2">
    <source>
        <dbReference type="EMBL" id="MBM3092133.1"/>
    </source>
</evidence>
<organism evidence="2 3">
    <name type="scientific">Ensifer canadensis</name>
    <dbReference type="NCBI Taxonomy" id="555315"/>
    <lineage>
        <taxon>Bacteria</taxon>
        <taxon>Pseudomonadati</taxon>
        <taxon>Pseudomonadota</taxon>
        <taxon>Alphaproteobacteria</taxon>
        <taxon>Hyphomicrobiales</taxon>
        <taxon>Rhizobiaceae</taxon>
        <taxon>Sinorhizobium/Ensifer group</taxon>
        <taxon>Ensifer</taxon>
    </lineage>
</organism>
<dbReference type="Gene3D" id="1.10.357.10">
    <property type="entry name" value="Tetracycline Repressor, domain 2"/>
    <property type="match status" value="1"/>
</dbReference>
<evidence type="ECO:0000259" key="1">
    <source>
        <dbReference type="Pfam" id="PF13977"/>
    </source>
</evidence>
<dbReference type="EMBL" id="WXFA01000008">
    <property type="protein sequence ID" value="MBM3092133.1"/>
    <property type="molecule type" value="Genomic_DNA"/>
</dbReference>
<comment type="caution">
    <text evidence="2">The sequence shown here is derived from an EMBL/GenBank/DDBJ whole genome shotgun (WGS) entry which is preliminary data.</text>
</comment>
<dbReference type="SUPFAM" id="SSF48498">
    <property type="entry name" value="Tetracyclin repressor-like, C-terminal domain"/>
    <property type="match status" value="1"/>
</dbReference>
<sequence>MRDWNAGEAAAWLEIVGASHRSERIAAIFSARLARGTEALAAVLQRLGGDGVSEGGARVHAQALLAGLEGLSLVQLLERSADDAGRAQAVRILVRGILGGVIPAHRRTGA</sequence>
<dbReference type="RefSeq" id="WP_025427597.1">
    <property type="nucleotide sequence ID" value="NZ_CP083370.1"/>
</dbReference>
<gene>
    <name evidence="2" type="ORF">GFB56_15105</name>
</gene>
<proteinExistence type="predicted"/>
<name>A0AAW4FJ61_9HYPH</name>
<keyword evidence="3" id="KW-1185">Reference proteome</keyword>
<feature type="domain" description="BetI-type transcriptional repressor C-terminal" evidence="1">
    <location>
        <begin position="7"/>
        <end position="92"/>
    </location>
</feature>